<dbReference type="AlphaFoldDB" id="A7E7T6"/>
<dbReference type="HOGENOM" id="CLU_2832704_0_0_1"/>
<evidence type="ECO:0000313" key="1">
    <source>
        <dbReference type="EMBL" id="EDN96438.1"/>
    </source>
</evidence>
<sequence length="66" mass="8162">MTPQIYSSRILCRKLRVLPEAFDEKNHWLSEEVLPWWQNFWRENSQRKSSRNMMTRDRFVSRAYGV</sequence>
<reference evidence="2" key="1">
    <citation type="journal article" date="2011" name="PLoS Genet.">
        <title>Genomic analysis of the necrotrophic fungal pathogens Sclerotinia sclerotiorum and Botrytis cinerea.</title>
        <authorList>
            <person name="Amselem J."/>
            <person name="Cuomo C.A."/>
            <person name="van Kan J.A."/>
            <person name="Viaud M."/>
            <person name="Benito E.P."/>
            <person name="Couloux A."/>
            <person name="Coutinho P.M."/>
            <person name="de Vries R.P."/>
            <person name="Dyer P.S."/>
            <person name="Fillinger S."/>
            <person name="Fournier E."/>
            <person name="Gout L."/>
            <person name="Hahn M."/>
            <person name="Kohn L."/>
            <person name="Lapalu N."/>
            <person name="Plummer K.M."/>
            <person name="Pradier J.M."/>
            <person name="Quevillon E."/>
            <person name="Sharon A."/>
            <person name="Simon A."/>
            <person name="ten Have A."/>
            <person name="Tudzynski B."/>
            <person name="Tudzynski P."/>
            <person name="Wincker P."/>
            <person name="Andrew M."/>
            <person name="Anthouard V."/>
            <person name="Beever R.E."/>
            <person name="Beffa R."/>
            <person name="Benoit I."/>
            <person name="Bouzid O."/>
            <person name="Brault B."/>
            <person name="Chen Z."/>
            <person name="Choquer M."/>
            <person name="Collemare J."/>
            <person name="Cotton P."/>
            <person name="Danchin E.G."/>
            <person name="Da Silva C."/>
            <person name="Gautier A."/>
            <person name="Giraud C."/>
            <person name="Giraud T."/>
            <person name="Gonzalez C."/>
            <person name="Grossetete S."/>
            <person name="Guldener U."/>
            <person name="Henrissat B."/>
            <person name="Howlett B.J."/>
            <person name="Kodira C."/>
            <person name="Kretschmer M."/>
            <person name="Lappartient A."/>
            <person name="Leroch M."/>
            <person name="Levis C."/>
            <person name="Mauceli E."/>
            <person name="Neuveglise C."/>
            <person name="Oeser B."/>
            <person name="Pearson M."/>
            <person name="Poulain J."/>
            <person name="Poussereau N."/>
            <person name="Quesneville H."/>
            <person name="Rascle C."/>
            <person name="Schumacher J."/>
            <person name="Segurens B."/>
            <person name="Sexton A."/>
            <person name="Silva E."/>
            <person name="Sirven C."/>
            <person name="Soanes D.M."/>
            <person name="Talbot N.J."/>
            <person name="Templeton M."/>
            <person name="Yandava C."/>
            <person name="Yarden O."/>
            <person name="Zeng Q."/>
            <person name="Rollins J.A."/>
            <person name="Lebrun M.H."/>
            <person name="Dickman M."/>
        </authorList>
    </citation>
    <scope>NUCLEOTIDE SEQUENCE [LARGE SCALE GENOMIC DNA]</scope>
    <source>
        <strain evidence="2">ATCC 18683 / 1980 / Ss-1</strain>
    </source>
</reference>
<proteinExistence type="predicted"/>
<organism evidence="1 2">
    <name type="scientific">Sclerotinia sclerotiorum (strain ATCC 18683 / 1980 / Ss-1)</name>
    <name type="common">White mold</name>
    <name type="synonym">Whetzelinia sclerotiorum</name>
    <dbReference type="NCBI Taxonomy" id="665079"/>
    <lineage>
        <taxon>Eukaryota</taxon>
        <taxon>Fungi</taxon>
        <taxon>Dikarya</taxon>
        <taxon>Ascomycota</taxon>
        <taxon>Pezizomycotina</taxon>
        <taxon>Leotiomycetes</taxon>
        <taxon>Helotiales</taxon>
        <taxon>Sclerotiniaceae</taxon>
        <taxon>Sclerotinia</taxon>
    </lineage>
</organism>
<dbReference type="InParanoid" id="A7E7T6"/>
<dbReference type="Proteomes" id="UP000001312">
    <property type="component" value="Unassembled WGS sequence"/>
</dbReference>
<protein>
    <submittedName>
        <fullName evidence="1">Uncharacterized protein</fullName>
    </submittedName>
</protein>
<dbReference type="GeneID" id="5493818"/>
<gene>
    <name evidence="1" type="ORF">SS1G_01364</name>
</gene>
<dbReference type="EMBL" id="CH476622">
    <property type="protein sequence ID" value="EDN96438.1"/>
    <property type="molecule type" value="Genomic_DNA"/>
</dbReference>
<dbReference type="RefSeq" id="XP_001597170.1">
    <property type="nucleotide sequence ID" value="XM_001597120.1"/>
</dbReference>
<keyword evidence="2" id="KW-1185">Reference proteome</keyword>
<evidence type="ECO:0000313" key="2">
    <source>
        <dbReference type="Proteomes" id="UP000001312"/>
    </source>
</evidence>
<dbReference type="KEGG" id="ssl:SS1G_01364"/>
<accession>A7E7T6</accession>
<name>A7E7T6_SCLS1</name>